<accession>A0A5A5TFT2</accession>
<dbReference type="InterPro" id="IPR027417">
    <property type="entry name" value="P-loop_NTPase"/>
</dbReference>
<dbReference type="RefSeq" id="WP_149402979.1">
    <property type="nucleotide sequence ID" value="NZ_BIXY01000059.1"/>
</dbReference>
<feature type="region of interest" description="Disordered" evidence="10">
    <location>
        <begin position="547"/>
        <end position="571"/>
    </location>
</feature>
<feature type="coiled-coil region" evidence="9">
    <location>
        <begin position="150"/>
        <end position="211"/>
    </location>
</feature>
<dbReference type="Proteomes" id="UP000322530">
    <property type="component" value="Unassembled WGS sequence"/>
</dbReference>
<keyword evidence="4 11" id="KW-0812">Transmembrane</keyword>
<comment type="subcellular location">
    <subcellularLocation>
        <location evidence="1">Cell membrane</location>
        <topology evidence="1">Multi-pass membrane protein</topology>
    </subcellularLocation>
</comment>
<evidence type="ECO:0000256" key="4">
    <source>
        <dbReference type="ARBA" id="ARBA00022692"/>
    </source>
</evidence>
<feature type="transmembrane region" description="Helical" evidence="11">
    <location>
        <begin position="250"/>
        <end position="272"/>
    </location>
</feature>
<keyword evidence="8 11" id="KW-0472">Membrane</keyword>
<keyword evidence="6" id="KW-0067">ATP-binding</keyword>
<dbReference type="Gene3D" id="3.40.50.300">
    <property type="entry name" value="P-loop containing nucleotide triphosphate hydrolases"/>
    <property type="match status" value="1"/>
</dbReference>
<dbReference type="OrthoDB" id="9794577at2"/>
<protein>
    <recommendedName>
        <fullName evidence="12">Polysaccharide chain length determinant N-terminal domain-containing protein</fullName>
    </recommendedName>
</protein>
<evidence type="ECO:0000256" key="6">
    <source>
        <dbReference type="ARBA" id="ARBA00022840"/>
    </source>
</evidence>
<gene>
    <name evidence="13" type="ORF">KDI_36390</name>
</gene>
<name>A0A5A5TFT2_9CHLR</name>
<evidence type="ECO:0000256" key="10">
    <source>
        <dbReference type="SAM" id="MobiDB-lite"/>
    </source>
</evidence>
<dbReference type="InterPro" id="IPR050445">
    <property type="entry name" value="Bact_polysacc_biosynth/exp"/>
</dbReference>
<dbReference type="Pfam" id="PF02706">
    <property type="entry name" value="Wzz"/>
    <property type="match status" value="1"/>
</dbReference>
<keyword evidence="14" id="KW-1185">Reference proteome</keyword>
<dbReference type="PANTHER" id="PTHR32309:SF31">
    <property type="entry name" value="CAPSULAR EXOPOLYSACCHARIDE FAMILY"/>
    <property type="match status" value="1"/>
</dbReference>
<evidence type="ECO:0000256" key="8">
    <source>
        <dbReference type="ARBA" id="ARBA00023136"/>
    </source>
</evidence>
<comment type="caution">
    <text evidence="13">The sequence shown here is derived from an EMBL/GenBank/DDBJ whole genome shotgun (WGS) entry which is preliminary data.</text>
</comment>
<dbReference type="InterPro" id="IPR005702">
    <property type="entry name" value="Wzc-like_C"/>
</dbReference>
<evidence type="ECO:0000256" key="11">
    <source>
        <dbReference type="SAM" id="Phobius"/>
    </source>
</evidence>
<keyword evidence="3" id="KW-1003">Cell membrane</keyword>
<keyword evidence="7 11" id="KW-1133">Transmembrane helix</keyword>
<evidence type="ECO:0000256" key="5">
    <source>
        <dbReference type="ARBA" id="ARBA00022741"/>
    </source>
</evidence>
<organism evidence="13 14">
    <name type="scientific">Dictyobacter arantiisoli</name>
    <dbReference type="NCBI Taxonomy" id="2014874"/>
    <lineage>
        <taxon>Bacteria</taxon>
        <taxon>Bacillati</taxon>
        <taxon>Chloroflexota</taxon>
        <taxon>Ktedonobacteria</taxon>
        <taxon>Ktedonobacterales</taxon>
        <taxon>Dictyobacteraceae</taxon>
        <taxon>Dictyobacter</taxon>
    </lineage>
</organism>
<comment type="similarity">
    <text evidence="2">Belongs to the CpsC/CapA family.</text>
</comment>
<evidence type="ECO:0000313" key="13">
    <source>
        <dbReference type="EMBL" id="GCF10075.1"/>
    </source>
</evidence>
<keyword evidence="9" id="KW-0175">Coiled coil</keyword>
<feature type="transmembrane region" description="Helical" evidence="11">
    <location>
        <begin position="6"/>
        <end position="30"/>
    </location>
</feature>
<dbReference type="EMBL" id="BIXY01000059">
    <property type="protein sequence ID" value="GCF10075.1"/>
    <property type="molecule type" value="Genomic_DNA"/>
</dbReference>
<dbReference type="GO" id="GO:0005886">
    <property type="term" value="C:plasma membrane"/>
    <property type="evidence" value="ECO:0007669"/>
    <property type="project" value="UniProtKB-SubCell"/>
</dbReference>
<sequence length="571" mass="62567">MTLEHYWLIVLKQWKLIVTSVVLIGLGAYVGSRLLTPVYQSTALVRVNIHGKSDSADYNNLLASDQLVQTEAALATSNPVLREVVSHDRDLTVAQLARETTATAELNTQLFKIDVQDIQPARAAHLANDIANVLIRQQSQETLQQNALSQQKLQQDIDDTNKRVSAVANKINALELQIAKLEGRPGTELQVATLQVQITGLQNQSNRLQEHYDQSQSMLTQLEISNAQSRDFLRLAQPAQPALSPIRPQVMLNTVLGLVVGLAFGLALALLLEQLDTRVRTPDDIAQLLKLPILTVVWYVEQLKGARASLINPRANSINAEAYRILRMNIGFLTVDRAVRSLVVTSALPYDGKSTVASNIAIFIAKTEKKTLLIDADLYHPTLHERFGLAKTTRGLSDAVVACSHPAQKLHCSSSSVASHLCLDSYIHAVDVPNLYVMPAGSLPPNPSELLDSVAMNTFLASVMGSDIEMVVFDAPPLIGLADASILASKVDGTIVVADITRVKRRNLQQIKEQLAHTGACVLGCVINKQHRNPRDLPYSYYRAEDDLSEDEERPGASPLVQLLARTGRKS</sequence>
<dbReference type="AlphaFoldDB" id="A0A5A5TFT2"/>
<evidence type="ECO:0000313" key="14">
    <source>
        <dbReference type="Proteomes" id="UP000322530"/>
    </source>
</evidence>
<proteinExistence type="inferred from homology"/>
<dbReference type="NCBIfam" id="TIGR01007">
    <property type="entry name" value="eps_fam"/>
    <property type="match status" value="1"/>
</dbReference>
<dbReference type="InterPro" id="IPR003856">
    <property type="entry name" value="LPS_length_determ_N"/>
</dbReference>
<dbReference type="InterPro" id="IPR033756">
    <property type="entry name" value="YlxH/NBP35"/>
</dbReference>
<evidence type="ECO:0000259" key="12">
    <source>
        <dbReference type="Pfam" id="PF02706"/>
    </source>
</evidence>
<feature type="domain" description="Polysaccharide chain length determinant N-terminal" evidence="12">
    <location>
        <begin position="3"/>
        <end position="86"/>
    </location>
</feature>
<reference evidence="13 14" key="1">
    <citation type="submission" date="2019-01" db="EMBL/GenBank/DDBJ databases">
        <title>Draft genome sequence of Dictyobacter sp. Uno17.</title>
        <authorList>
            <person name="Wang C.M."/>
            <person name="Zheng Y."/>
            <person name="Sakai Y."/>
            <person name="Abe K."/>
            <person name="Yokota A."/>
            <person name="Yabe S."/>
        </authorList>
    </citation>
    <scope>NUCLEOTIDE SEQUENCE [LARGE SCALE GENOMIC DNA]</scope>
    <source>
        <strain evidence="13 14">Uno17</strain>
    </source>
</reference>
<dbReference type="Pfam" id="PF10609">
    <property type="entry name" value="ParA"/>
    <property type="match status" value="1"/>
</dbReference>
<dbReference type="CDD" id="cd05387">
    <property type="entry name" value="BY-kinase"/>
    <property type="match status" value="1"/>
</dbReference>
<evidence type="ECO:0000256" key="3">
    <source>
        <dbReference type="ARBA" id="ARBA00022475"/>
    </source>
</evidence>
<dbReference type="SUPFAM" id="SSF52540">
    <property type="entry name" value="P-loop containing nucleoside triphosphate hydrolases"/>
    <property type="match status" value="1"/>
</dbReference>
<keyword evidence="5" id="KW-0547">Nucleotide-binding</keyword>
<dbReference type="PANTHER" id="PTHR32309">
    <property type="entry name" value="TYROSINE-PROTEIN KINASE"/>
    <property type="match status" value="1"/>
</dbReference>
<evidence type="ECO:0000256" key="2">
    <source>
        <dbReference type="ARBA" id="ARBA00006683"/>
    </source>
</evidence>
<dbReference type="Gene3D" id="1.20.5.340">
    <property type="match status" value="1"/>
</dbReference>
<evidence type="ECO:0000256" key="1">
    <source>
        <dbReference type="ARBA" id="ARBA00004651"/>
    </source>
</evidence>
<evidence type="ECO:0000256" key="9">
    <source>
        <dbReference type="SAM" id="Coils"/>
    </source>
</evidence>
<evidence type="ECO:0000256" key="7">
    <source>
        <dbReference type="ARBA" id="ARBA00022989"/>
    </source>
</evidence>
<dbReference type="GO" id="GO:0005524">
    <property type="term" value="F:ATP binding"/>
    <property type="evidence" value="ECO:0007669"/>
    <property type="project" value="UniProtKB-KW"/>
</dbReference>